<dbReference type="PANTHER" id="PTHR38760:SF1">
    <property type="entry name" value="ADENYLATE CYCLASE"/>
    <property type="match status" value="1"/>
</dbReference>
<accession>A0ABQ0A5R3</accession>
<name>A0ABQ0A5R3_9GAMM</name>
<evidence type="ECO:0000313" key="2">
    <source>
        <dbReference type="EMBL" id="GAA6166987.1"/>
    </source>
</evidence>
<sequence length="944" mass="109132">MNQLLPTAEIAPDLNQQDIDNIKQRFFAISEERLARTRFGLNDRQQIVLDTLPALFHYNHPALPGYVSQKTPSGLSGFNISNRNKLAIKRLASNFEFPQSNAENAIYSIFIMGSVGSIAHGNRSDLDVWICHNPDLDSESKRLLEHKCERISRWAEAFEAEVHCFVMNSEEFRQGKIAQLDDESSGSSQHYLLLDEFYRSGIWLGGRIPLWWLVPPHCENQYEHFAKSLLDSKLVASDEVIDFGSVAKMPINEFVGAGIWQLYKGIDSPYKSVLKLLLLETYASTYPNIKSLSVEFKERVYGDEFDLNQIDAYLCLYRRIELYLKGRKERKRLELVRRSFYFLVDCPLTQQSSPLGWQWRLLQEIVHEWGWQHRQLTRLDARATWKAAQTTLEKQNLVQELTRSYRFVSDFGARQSDENAIDQSELRTLGRKLNAAFDRRAGKIEFINPDISLDIKERVLLFKKTELNQSSGFWQVYGLPKKESNPTINLLLKQSHSLSELLCWCYLNGIYDLDTDIIVRDDTVSEGYVKQFLSSIGACIVTPPVKPKHDEFLRTPHIKQVLVFTNLAGHVDVKDSKSNADPNDTRDAFSYGSQQKNLVSSIELIVINSWNEVVCQSFSENCVQQIAVRYLQLFYSQPTQEFPEIIVFSPRSPHSNCVSERMRELFRDLNSELTRQTHSPTESGLRYVFKVAKKYHLLRSFPNKPHVDQFDSQEALLAALQRPQSRSSILALDRYALNHHPLKLVIDNAQQRGIKVFVLPLALHRARVFIVDCNQSLIQLQFPFGHLDNLLHSLKQFIQNVLHKQPILNSDDPKADECPILFYRLKQEHGQWLDCETIELSKRASMFSDFEVKVIVEPINSKKLHYRLFCDQFEFSGDLPQQIAAVKQFILSHRKGDKNYPCYLSDIDISLCREQINNGGELFLSHYLRIKNDIEQKLNSTLLR</sequence>
<evidence type="ECO:0000259" key="1">
    <source>
        <dbReference type="Pfam" id="PF12633"/>
    </source>
</evidence>
<organism evidence="2 3">
    <name type="scientific">Sessilibacter corallicola</name>
    <dbReference type="NCBI Taxonomy" id="2904075"/>
    <lineage>
        <taxon>Bacteria</taxon>
        <taxon>Pseudomonadati</taxon>
        <taxon>Pseudomonadota</taxon>
        <taxon>Gammaproteobacteria</taxon>
        <taxon>Cellvibrionales</taxon>
        <taxon>Cellvibrionaceae</taxon>
        <taxon>Sessilibacter</taxon>
    </lineage>
</organism>
<dbReference type="Pfam" id="PF12633">
    <property type="entry name" value="Adenyl_cycl_N"/>
    <property type="match status" value="1"/>
</dbReference>
<dbReference type="EMBL" id="BAABWN010000002">
    <property type="protein sequence ID" value="GAA6166987.1"/>
    <property type="molecule type" value="Genomic_DNA"/>
</dbReference>
<dbReference type="InterPro" id="IPR000274">
    <property type="entry name" value="Adenylate_cyclase_1"/>
</dbReference>
<protein>
    <submittedName>
        <fullName evidence="2">Class I adenylate cyclase</fullName>
    </submittedName>
</protein>
<dbReference type="Proteomes" id="UP001465153">
    <property type="component" value="Unassembled WGS sequence"/>
</dbReference>
<dbReference type="InterPro" id="IPR024685">
    <property type="entry name" value="Adenylate_cyclase_1_N"/>
</dbReference>
<evidence type="ECO:0000313" key="3">
    <source>
        <dbReference type="Proteomes" id="UP001465153"/>
    </source>
</evidence>
<reference evidence="2 3" key="1">
    <citation type="submission" date="2024-04" db="EMBL/GenBank/DDBJ databases">
        <title>Draft genome sequence of Sessilibacter corallicola NBRC 116591.</title>
        <authorList>
            <person name="Miyakawa T."/>
            <person name="Kusuya Y."/>
            <person name="Miura T."/>
        </authorList>
    </citation>
    <scope>NUCLEOTIDE SEQUENCE [LARGE SCALE GENOMIC DNA]</scope>
    <source>
        <strain evidence="2 3">KU-00831-HH</strain>
    </source>
</reference>
<dbReference type="RefSeq" id="WP_353301756.1">
    <property type="nucleotide sequence ID" value="NZ_BAABWN010000002.1"/>
</dbReference>
<keyword evidence="3" id="KW-1185">Reference proteome</keyword>
<gene>
    <name evidence="2" type="ORF">NBRC116591_07970</name>
</gene>
<comment type="caution">
    <text evidence="2">The sequence shown here is derived from an EMBL/GenBank/DDBJ whole genome shotgun (WGS) entry which is preliminary data.</text>
</comment>
<dbReference type="PANTHER" id="PTHR38760">
    <property type="entry name" value="ADENYLATE CYCLASE"/>
    <property type="match status" value="1"/>
</dbReference>
<feature type="domain" description="Adenylate cyclase class-I N-terminal" evidence="1">
    <location>
        <begin position="19"/>
        <end position="212"/>
    </location>
</feature>
<dbReference type="Pfam" id="PF01295">
    <property type="entry name" value="Adenylate_cycl"/>
    <property type="match status" value="1"/>
</dbReference>
<proteinExistence type="predicted"/>
<dbReference type="PIRSF" id="PIRSF001444">
    <property type="entry name" value="Adenylate_cycl"/>
    <property type="match status" value="1"/>
</dbReference>